<protein>
    <submittedName>
        <fullName evidence="2">Helix-turn-helix domain-containing protein</fullName>
    </submittedName>
</protein>
<name>A0A5N0EFP8_9NOCA</name>
<dbReference type="Proteomes" id="UP000323876">
    <property type="component" value="Unassembled WGS sequence"/>
</dbReference>
<dbReference type="Pfam" id="PF01381">
    <property type="entry name" value="HTH_3"/>
    <property type="match status" value="1"/>
</dbReference>
<proteinExistence type="predicted"/>
<evidence type="ECO:0000259" key="1">
    <source>
        <dbReference type="PROSITE" id="PS50943"/>
    </source>
</evidence>
<dbReference type="CDD" id="cd00093">
    <property type="entry name" value="HTH_XRE"/>
    <property type="match status" value="1"/>
</dbReference>
<keyword evidence="3" id="KW-1185">Reference proteome</keyword>
<dbReference type="InterPro" id="IPR001387">
    <property type="entry name" value="Cro/C1-type_HTH"/>
</dbReference>
<evidence type="ECO:0000313" key="2">
    <source>
        <dbReference type="EMBL" id="KAA8888237.1"/>
    </source>
</evidence>
<dbReference type="SMART" id="SM00530">
    <property type="entry name" value="HTH_XRE"/>
    <property type="match status" value="1"/>
</dbReference>
<dbReference type="RefSeq" id="WP_150402405.1">
    <property type="nucleotide sequence ID" value="NZ_JBHJYQ010000007.1"/>
</dbReference>
<dbReference type="Gene3D" id="1.10.260.40">
    <property type="entry name" value="lambda repressor-like DNA-binding domains"/>
    <property type="match status" value="1"/>
</dbReference>
<gene>
    <name evidence="2" type="ORF">F3087_14370</name>
</gene>
<dbReference type="SUPFAM" id="SSF47413">
    <property type="entry name" value="lambda repressor-like DNA-binding domains"/>
    <property type="match status" value="1"/>
</dbReference>
<organism evidence="2 3">
    <name type="scientific">Nocardia colli</name>
    <dbReference type="NCBI Taxonomy" id="2545717"/>
    <lineage>
        <taxon>Bacteria</taxon>
        <taxon>Bacillati</taxon>
        <taxon>Actinomycetota</taxon>
        <taxon>Actinomycetes</taxon>
        <taxon>Mycobacteriales</taxon>
        <taxon>Nocardiaceae</taxon>
        <taxon>Nocardia</taxon>
    </lineage>
</organism>
<evidence type="ECO:0000313" key="3">
    <source>
        <dbReference type="Proteomes" id="UP000323876"/>
    </source>
</evidence>
<sequence length="82" mass="8531">MAVPRRVKRASTGSVADAFIARRHELRLTQADLADLAGVSRSSVQALEAGQASVRLSLVQEIAAALGCDLTLTTRSGARIAG</sequence>
<dbReference type="InterPro" id="IPR010982">
    <property type="entry name" value="Lambda_DNA-bd_dom_sf"/>
</dbReference>
<dbReference type="PROSITE" id="PS50943">
    <property type="entry name" value="HTH_CROC1"/>
    <property type="match status" value="1"/>
</dbReference>
<dbReference type="OrthoDB" id="7428772at2"/>
<reference evidence="2 3" key="1">
    <citation type="submission" date="2019-09" db="EMBL/GenBank/DDBJ databases">
        <authorList>
            <person name="Wang X."/>
        </authorList>
    </citation>
    <scope>NUCLEOTIDE SEQUENCE [LARGE SCALE GENOMIC DNA]</scope>
    <source>
        <strain evidence="2 3">CICC 11023</strain>
    </source>
</reference>
<feature type="domain" description="HTH cro/C1-type" evidence="1">
    <location>
        <begin position="19"/>
        <end position="73"/>
    </location>
</feature>
<accession>A0A5N0EFP8</accession>
<dbReference type="EMBL" id="VXLC01000004">
    <property type="protein sequence ID" value="KAA8888237.1"/>
    <property type="molecule type" value="Genomic_DNA"/>
</dbReference>
<comment type="caution">
    <text evidence="2">The sequence shown here is derived from an EMBL/GenBank/DDBJ whole genome shotgun (WGS) entry which is preliminary data.</text>
</comment>
<dbReference type="GO" id="GO:0003677">
    <property type="term" value="F:DNA binding"/>
    <property type="evidence" value="ECO:0007669"/>
    <property type="project" value="InterPro"/>
</dbReference>
<dbReference type="AlphaFoldDB" id="A0A5N0EFP8"/>